<dbReference type="PROSITE" id="PS50235">
    <property type="entry name" value="USP_3"/>
    <property type="match status" value="1"/>
</dbReference>
<dbReference type="Gene3D" id="3.90.70.10">
    <property type="entry name" value="Cysteine proteinases"/>
    <property type="match status" value="1"/>
</dbReference>
<dbReference type="EMBL" id="CAJNOC010001526">
    <property type="protein sequence ID" value="CAF0871823.1"/>
    <property type="molecule type" value="Genomic_DNA"/>
</dbReference>
<dbReference type="InterPro" id="IPR018200">
    <property type="entry name" value="USP_CS"/>
</dbReference>
<gene>
    <name evidence="2" type="ORF">OXX778_LOCUS9972</name>
</gene>
<dbReference type="GO" id="GO:0005829">
    <property type="term" value="C:cytosol"/>
    <property type="evidence" value="ECO:0007669"/>
    <property type="project" value="TreeGrafter"/>
</dbReference>
<dbReference type="InterPro" id="IPR050164">
    <property type="entry name" value="Peptidase_C19"/>
</dbReference>
<dbReference type="GO" id="GO:0005634">
    <property type="term" value="C:nucleus"/>
    <property type="evidence" value="ECO:0007669"/>
    <property type="project" value="TreeGrafter"/>
</dbReference>
<evidence type="ECO:0000313" key="3">
    <source>
        <dbReference type="Proteomes" id="UP000663879"/>
    </source>
</evidence>
<dbReference type="InterPro" id="IPR028889">
    <property type="entry name" value="USP"/>
</dbReference>
<dbReference type="GO" id="GO:0016579">
    <property type="term" value="P:protein deubiquitination"/>
    <property type="evidence" value="ECO:0007669"/>
    <property type="project" value="InterPro"/>
</dbReference>
<dbReference type="AlphaFoldDB" id="A0A813XTY7"/>
<evidence type="ECO:0000259" key="1">
    <source>
        <dbReference type="PROSITE" id="PS50235"/>
    </source>
</evidence>
<evidence type="ECO:0000313" key="2">
    <source>
        <dbReference type="EMBL" id="CAF0871823.1"/>
    </source>
</evidence>
<dbReference type="GO" id="GO:0004843">
    <property type="term" value="F:cysteine-type deubiquitinase activity"/>
    <property type="evidence" value="ECO:0007669"/>
    <property type="project" value="InterPro"/>
</dbReference>
<keyword evidence="3" id="KW-1185">Reference proteome</keyword>
<accession>A0A813XTY7</accession>
<dbReference type="Proteomes" id="UP000663879">
    <property type="component" value="Unassembled WGS sequence"/>
</dbReference>
<sequence length="201" mass="23693">MTGLSLEALEKNNSGAIELFKGKIITTINGKSFVYRNIVQEDFLDIKLDIRSCLNVYESLKNYVKNEIFENENGQIFEKNSMFKNMPKVLFITLLRFEFNKLTKKKSKINTNFIFYDVLDFKEFTYNKTENKYSLQAVLIHSGDIDFGHYYTFIKTDMSNKRWHKFDDNLVVECEERDVFSEGYGETQNISAYILVYTKTD</sequence>
<feature type="domain" description="USP" evidence="1">
    <location>
        <begin position="1"/>
        <end position="200"/>
    </location>
</feature>
<protein>
    <recommendedName>
        <fullName evidence="1">USP domain-containing protein</fullName>
    </recommendedName>
</protein>
<dbReference type="SUPFAM" id="SSF54001">
    <property type="entry name" value="Cysteine proteinases"/>
    <property type="match status" value="1"/>
</dbReference>
<proteinExistence type="predicted"/>
<dbReference type="OrthoDB" id="265776at2759"/>
<dbReference type="PANTHER" id="PTHR24006">
    <property type="entry name" value="UBIQUITIN CARBOXYL-TERMINAL HYDROLASE"/>
    <property type="match status" value="1"/>
</dbReference>
<organism evidence="2 3">
    <name type="scientific">Brachionus calyciflorus</name>
    <dbReference type="NCBI Taxonomy" id="104777"/>
    <lineage>
        <taxon>Eukaryota</taxon>
        <taxon>Metazoa</taxon>
        <taxon>Spiralia</taxon>
        <taxon>Gnathifera</taxon>
        <taxon>Rotifera</taxon>
        <taxon>Eurotatoria</taxon>
        <taxon>Monogononta</taxon>
        <taxon>Pseudotrocha</taxon>
        <taxon>Ploima</taxon>
        <taxon>Brachionidae</taxon>
        <taxon>Brachionus</taxon>
    </lineage>
</organism>
<dbReference type="InterPro" id="IPR001394">
    <property type="entry name" value="Peptidase_C19_UCH"/>
</dbReference>
<dbReference type="Pfam" id="PF00443">
    <property type="entry name" value="UCH"/>
    <property type="match status" value="1"/>
</dbReference>
<name>A0A813XTY7_9BILA</name>
<comment type="caution">
    <text evidence="2">The sequence shown here is derived from an EMBL/GenBank/DDBJ whole genome shotgun (WGS) entry which is preliminary data.</text>
</comment>
<dbReference type="PROSITE" id="PS00973">
    <property type="entry name" value="USP_2"/>
    <property type="match status" value="1"/>
</dbReference>
<dbReference type="InterPro" id="IPR038765">
    <property type="entry name" value="Papain-like_cys_pep_sf"/>
</dbReference>
<reference evidence="2" key="1">
    <citation type="submission" date="2021-02" db="EMBL/GenBank/DDBJ databases">
        <authorList>
            <person name="Nowell W R."/>
        </authorList>
    </citation>
    <scope>NUCLEOTIDE SEQUENCE</scope>
    <source>
        <strain evidence="2">Ploen Becks lab</strain>
    </source>
</reference>